<dbReference type="AlphaFoldDB" id="A0A9P7YNH9"/>
<dbReference type="PRINTS" id="PR00458">
    <property type="entry name" value="PEROXIDASE"/>
</dbReference>
<sequence>MILPLFIALLTQIQGICGQSVDKNGVTILEKIEEVERQMLNVFTLVSVVAPCNKISAPENPHSGQQTSAEWVRIVFHDTITKNIEGPGLGGLDASVGFEADRPENVGAFINVTLGQFTQFSSIFLSMSDLIGIGLSDSLATCDQPLARRIPLRVGRMDATGPGPAGVPGPTDSLAFAQAAFTKAGFTNSEMIQAVACGHSLGGVHHENFPDIVPDPNDPENLFGRSPFDSTPDVFDNTGVQEYLTRTGLKGGPLVVGPEATRTDFLIFNSDDNATITAMSTPSSFENTCLTIFQKMMDNVPAGTVLSDPVTVRPWILRESHLDLLASGGVTFSGTISGHSTPAPPATANYFYGTVGGGNTGQKTVQQSFVYPNRPNGGDPEDTLIGFGTIVDYEFNDTLSSPSITSINIMSSYTAPVNLNIFILPSQSFSNPVNGQRQSIIRVAVLGTLATTGTTMSLRIWSPNRQPGSVVPTFVNQNITMSFLRTQGDYKIYQAVALTGDGAPGSTTVQANLGTTQASVKVQTGSLKPCTSAIPTTC</sequence>
<feature type="signal peptide" evidence="5">
    <location>
        <begin position="1"/>
        <end position="18"/>
    </location>
</feature>
<dbReference type="InterPro" id="IPR044831">
    <property type="entry name" value="Ccp1-like"/>
</dbReference>
<dbReference type="InterPro" id="IPR010255">
    <property type="entry name" value="Haem_peroxidase_sf"/>
</dbReference>
<dbReference type="PANTHER" id="PTHR31356">
    <property type="entry name" value="THYLAKOID LUMENAL 29 KDA PROTEIN, CHLOROPLASTIC-RELATED"/>
    <property type="match status" value="1"/>
</dbReference>
<keyword evidence="1 5" id="KW-0575">Peroxidase</keyword>
<dbReference type="Proteomes" id="UP000824998">
    <property type="component" value="Unassembled WGS sequence"/>
</dbReference>
<evidence type="ECO:0000259" key="6">
    <source>
        <dbReference type="PROSITE" id="PS50873"/>
    </source>
</evidence>
<dbReference type="OrthoDB" id="5985073at2759"/>
<evidence type="ECO:0000313" key="8">
    <source>
        <dbReference type="Proteomes" id="UP000824998"/>
    </source>
</evidence>
<evidence type="ECO:0000256" key="1">
    <source>
        <dbReference type="ARBA" id="ARBA00022559"/>
    </source>
</evidence>
<dbReference type="GO" id="GO:0042744">
    <property type="term" value="P:hydrogen peroxide catabolic process"/>
    <property type="evidence" value="ECO:0007669"/>
    <property type="project" value="TreeGrafter"/>
</dbReference>
<comment type="caution">
    <text evidence="7">The sequence shown here is derived from an EMBL/GenBank/DDBJ whole genome shotgun (WGS) entry which is preliminary data.</text>
</comment>
<keyword evidence="2" id="KW-0408">Iron</keyword>
<keyword evidence="2" id="KW-0349">Heme</keyword>
<dbReference type="EMBL" id="MU251397">
    <property type="protein sequence ID" value="KAG9236919.1"/>
    <property type="molecule type" value="Genomic_DNA"/>
</dbReference>
<evidence type="ECO:0000256" key="5">
    <source>
        <dbReference type="RuleBase" id="RU363051"/>
    </source>
</evidence>
<gene>
    <name evidence="7" type="ORF">BJ875DRAFT_523508</name>
</gene>
<organism evidence="7 8">
    <name type="scientific">Amylocarpus encephaloides</name>
    <dbReference type="NCBI Taxonomy" id="45428"/>
    <lineage>
        <taxon>Eukaryota</taxon>
        <taxon>Fungi</taxon>
        <taxon>Dikarya</taxon>
        <taxon>Ascomycota</taxon>
        <taxon>Pezizomycotina</taxon>
        <taxon>Leotiomycetes</taxon>
        <taxon>Helotiales</taxon>
        <taxon>Helotiales incertae sedis</taxon>
        <taxon>Amylocarpus</taxon>
    </lineage>
</organism>
<reference evidence="7" key="1">
    <citation type="journal article" date="2021" name="IMA Fungus">
        <title>Genomic characterization of three marine fungi, including Emericellopsis atlantica sp. nov. with signatures of a generalist lifestyle and marine biomass degradation.</title>
        <authorList>
            <person name="Hagestad O.C."/>
            <person name="Hou L."/>
            <person name="Andersen J.H."/>
            <person name="Hansen E.H."/>
            <person name="Altermark B."/>
            <person name="Li C."/>
            <person name="Kuhnert E."/>
            <person name="Cox R.J."/>
            <person name="Crous P.W."/>
            <person name="Spatafora J.W."/>
            <person name="Lail K."/>
            <person name="Amirebrahimi M."/>
            <person name="Lipzen A."/>
            <person name="Pangilinan J."/>
            <person name="Andreopoulos W."/>
            <person name="Hayes R.D."/>
            <person name="Ng V."/>
            <person name="Grigoriev I.V."/>
            <person name="Jackson S.A."/>
            <person name="Sutton T.D.S."/>
            <person name="Dobson A.D.W."/>
            <person name="Rama T."/>
        </authorList>
    </citation>
    <scope>NUCLEOTIDE SEQUENCE</scope>
    <source>
        <strain evidence="7">TRa018bII</strain>
    </source>
</reference>
<evidence type="ECO:0000256" key="4">
    <source>
        <dbReference type="RuleBase" id="RU004241"/>
    </source>
</evidence>
<evidence type="ECO:0000313" key="7">
    <source>
        <dbReference type="EMBL" id="KAG9236919.1"/>
    </source>
</evidence>
<proteinExistence type="inferred from homology"/>
<dbReference type="EC" id="1.11.1.-" evidence="5"/>
<dbReference type="InterPro" id="IPR002016">
    <property type="entry name" value="Haem_peroxidase"/>
</dbReference>
<dbReference type="GO" id="GO:0000302">
    <property type="term" value="P:response to reactive oxygen species"/>
    <property type="evidence" value="ECO:0007669"/>
    <property type="project" value="TreeGrafter"/>
</dbReference>
<comment type="similarity">
    <text evidence="4">Belongs to the peroxidase family.</text>
</comment>
<feature type="chain" id="PRO_5040528815" description="Peroxidase" evidence="5">
    <location>
        <begin position="19"/>
        <end position="538"/>
    </location>
</feature>
<keyword evidence="5" id="KW-0732">Signal</keyword>
<protein>
    <recommendedName>
        <fullName evidence="5">Peroxidase</fullName>
        <ecNumber evidence="5">1.11.1.-</ecNumber>
    </recommendedName>
</protein>
<dbReference type="Gene3D" id="1.10.420.10">
    <property type="entry name" value="Peroxidase, domain 2"/>
    <property type="match status" value="1"/>
</dbReference>
<evidence type="ECO:0000256" key="3">
    <source>
        <dbReference type="ARBA" id="ARBA00023002"/>
    </source>
</evidence>
<dbReference type="PROSITE" id="PS50873">
    <property type="entry name" value="PEROXIDASE_4"/>
    <property type="match status" value="1"/>
</dbReference>
<dbReference type="GO" id="GO:0020037">
    <property type="term" value="F:heme binding"/>
    <property type="evidence" value="ECO:0007669"/>
    <property type="project" value="UniProtKB-UniRule"/>
</dbReference>
<dbReference type="Pfam" id="PF00141">
    <property type="entry name" value="peroxidase"/>
    <property type="match status" value="1"/>
</dbReference>
<evidence type="ECO:0000256" key="2">
    <source>
        <dbReference type="ARBA" id="ARBA00022617"/>
    </source>
</evidence>
<dbReference type="Gene3D" id="1.10.520.10">
    <property type="match status" value="1"/>
</dbReference>
<keyword evidence="3 5" id="KW-0560">Oxidoreductase</keyword>
<dbReference type="GO" id="GO:0004601">
    <property type="term" value="F:peroxidase activity"/>
    <property type="evidence" value="ECO:0007669"/>
    <property type="project" value="UniProtKB-KW"/>
</dbReference>
<keyword evidence="8" id="KW-1185">Reference proteome</keyword>
<feature type="domain" description="Plant heme peroxidase family profile" evidence="6">
    <location>
        <begin position="67"/>
        <end position="249"/>
    </location>
</feature>
<dbReference type="SUPFAM" id="SSF48113">
    <property type="entry name" value="Heme-dependent peroxidases"/>
    <property type="match status" value="1"/>
</dbReference>
<keyword evidence="2" id="KW-0479">Metal-binding</keyword>
<name>A0A9P7YNH9_9HELO</name>
<dbReference type="GO" id="GO:0034599">
    <property type="term" value="P:cellular response to oxidative stress"/>
    <property type="evidence" value="ECO:0007669"/>
    <property type="project" value="InterPro"/>
</dbReference>
<dbReference type="PANTHER" id="PTHR31356:SF53">
    <property type="entry name" value="HEME PEROXIDASE"/>
    <property type="match status" value="1"/>
</dbReference>
<dbReference type="GO" id="GO:0046872">
    <property type="term" value="F:metal ion binding"/>
    <property type="evidence" value="ECO:0007669"/>
    <property type="project" value="UniProtKB-UniRule"/>
</dbReference>
<accession>A0A9P7YNH9</accession>